<gene>
    <name evidence="1" type="ORF">SNA_25595</name>
</gene>
<dbReference type="PATRIC" id="fig|1240678.4.peg.5448"/>
<protein>
    <submittedName>
        <fullName evidence="1">Uncharacterized protein</fullName>
    </submittedName>
</protein>
<comment type="caution">
    <text evidence="1">The sequence shown here is derived from an EMBL/GenBank/DDBJ whole genome shotgun (WGS) entry which is preliminary data.</text>
</comment>
<sequence>MNEFTMPRRIFAHMEAGFVVNEGTELAQEYKQKGDVAHPGGPFGNVFAWLWEQDQDHAMSLLTDLLVAARRAAPDGHARLVLDDLLDYLPQALPDRLAPQYDLIKATAQRNVPKWFGGDPNQP</sequence>
<keyword evidence="2" id="KW-1185">Reference proteome</keyword>
<dbReference type="RefSeq" id="WP_030064087.1">
    <property type="nucleotide sequence ID" value="NZ_JRKI01000033.1"/>
</dbReference>
<reference evidence="1 2" key="1">
    <citation type="submission" date="2014-09" db="EMBL/GenBank/DDBJ databases">
        <title>Draft genome sequence of Streptomyces natalensis ATCC 27448, producer of the antifungal pimaricin.</title>
        <authorList>
            <person name="Mendes M.V."/>
            <person name="Beites T."/>
            <person name="Pires S."/>
            <person name="Santos C.L."/>
            <person name="Moradas-Ferreira P."/>
        </authorList>
    </citation>
    <scope>NUCLEOTIDE SEQUENCE [LARGE SCALE GENOMIC DNA]</scope>
    <source>
        <strain evidence="1 2">ATCC 27448</strain>
    </source>
</reference>
<name>A0A0D7CIB8_9ACTN</name>
<dbReference type="EMBL" id="JRKI01000033">
    <property type="protein sequence ID" value="KIZ15610.1"/>
    <property type="molecule type" value="Genomic_DNA"/>
</dbReference>
<dbReference type="AlphaFoldDB" id="A0A0D7CIB8"/>
<evidence type="ECO:0000313" key="2">
    <source>
        <dbReference type="Proteomes" id="UP000032458"/>
    </source>
</evidence>
<evidence type="ECO:0000313" key="1">
    <source>
        <dbReference type="EMBL" id="KIZ15610.1"/>
    </source>
</evidence>
<accession>A0A0D7CIB8</accession>
<dbReference type="Proteomes" id="UP000032458">
    <property type="component" value="Unassembled WGS sequence"/>
</dbReference>
<proteinExistence type="predicted"/>
<organism evidence="1 2">
    <name type="scientific">Streptomyces natalensis ATCC 27448</name>
    <dbReference type="NCBI Taxonomy" id="1240678"/>
    <lineage>
        <taxon>Bacteria</taxon>
        <taxon>Bacillati</taxon>
        <taxon>Actinomycetota</taxon>
        <taxon>Actinomycetes</taxon>
        <taxon>Kitasatosporales</taxon>
        <taxon>Streptomycetaceae</taxon>
        <taxon>Streptomyces</taxon>
    </lineage>
</organism>